<accession>A0ABT1EVF6</accession>
<dbReference type="RefSeq" id="WP_253563929.1">
    <property type="nucleotide sequence ID" value="NZ_JAMYZR010000100.1"/>
</dbReference>
<dbReference type="Proteomes" id="UP001523543">
    <property type="component" value="Unassembled WGS sequence"/>
</dbReference>
<dbReference type="EMBL" id="JAMYZR010000100">
    <property type="protein sequence ID" value="MCP1247366.1"/>
    <property type="molecule type" value="Genomic_DNA"/>
</dbReference>
<reference evidence="1 2" key="1">
    <citation type="submission" date="2022-06" db="EMBL/GenBank/DDBJ databases">
        <title>Acetobacer genomes from food samples.</title>
        <authorList>
            <person name="Sombolestani A."/>
        </authorList>
    </citation>
    <scope>NUCLEOTIDE SEQUENCE [LARGE SCALE GENOMIC DNA]</scope>
    <source>
        <strain evidence="1 2">R-83281</strain>
    </source>
</reference>
<protein>
    <submittedName>
        <fullName evidence="1">Uncharacterized protein</fullName>
    </submittedName>
</protein>
<comment type="caution">
    <text evidence="1">The sequence shown here is derived from an EMBL/GenBank/DDBJ whole genome shotgun (WGS) entry which is preliminary data.</text>
</comment>
<keyword evidence="2" id="KW-1185">Reference proteome</keyword>
<evidence type="ECO:0000313" key="2">
    <source>
        <dbReference type="Proteomes" id="UP001523543"/>
    </source>
</evidence>
<evidence type="ECO:0000313" key="1">
    <source>
        <dbReference type="EMBL" id="MCP1247366.1"/>
    </source>
</evidence>
<name>A0ABT1EVF6_9PROT</name>
<sequence>MKEALDIPPMTNPKVSLAATINAGSNYSKYVEEWIAKMNKPIDASFPYTGQNTFDVLVQLTPWQEYTCSSLFDILLKEQRKELSLLLPKIEEWRNNAFALHDS</sequence>
<gene>
    <name evidence="1" type="ORF">NKW54_15770</name>
</gene>
<proteinExistence type="predicted"/>
<organism evidence="1 2">
    <name type="scientific">Acetobacter cerevisiae</name>
    <dbReference type="NCBI Taxonomy" id="178900"/>
    <lineage>
        <taxon>Bacteria</taxon>
        <taxon>Pseudomonadati</taxon>
        <taxon>Pseudomonadota</taxon>
        <taxon>Alphaproteobacteria</taxon>
        <taxon>Acetobacterales</taxon>
        <taxon>Acetobacteraceae</taxon>
        <taxon>Acetobacter</taxon>
    </lineage>
</organism>